<keyword evidence="3" id="KW-0547">Nucleotide-binding</keyword>
<keyword evidence="1" id="KW-0723">Serine/threonine-protein kinase</keyword>
<evidence type="ECO:0000313" key="8">
    <source>
        <dbReference type="Proteomes" id="UP000836841"/>
    </source>
</evidence>
<dbReference type="PANTHER" id="PTHR27002">
    <property type="entry name" value="RECEPTOR-LIKE SERINE/THREONINE-PROTEIN KINASE SD1-8"/>
    <property type="match status" value="1"/>
</dbReference>
<dbReference type="GO" id="GO:0005524">
    <property type="term" value="F:ATP binding"/>
    <property type="evidence" value="ECO:0007669"/>
    <property type="project" value="UniProtKB-KW"/>
</dbReference>
<reference evidence="7 8" key="1">
    <citation type="submission" date="2022-03" db="EMBL/GenBank/DDBJ databases">
        <authorList>
            <person name="Nunn A."/>
            <person name="Chopra R."/>
            <person name="Nunn A."/>
            <person name="Contreras Garrido A."/>
        </authorList>
    </citation>
    <scope>NUCLEOTIDE SEQUENCE [LARGE SCALE GENOMIC DNA]</scope>
</reference>
<dbReference type="Pfam" id="PF07714">
    <property type="entry name" value="PK_Tyr_Ser-Thr"/>
    <property type="match status" value="1"/>
</dbReference>
<keyword evidence="8" id="KW-1185">Reference proteome</keyword>
<keyword evidence="4" id="KW-0418">Kinase</keyword>
<dbReference type="PANTHER" id="PTHR27002:SF851">
    <property type="entry name" value="G-TYPE LECTIN S-RECEPTOR-LIKE SERINE_THREONINE-PROTEIN KINASE SD1-1"/>
    <property type="match status" value="1"/>
</dbReference>
<dbReference type="Gene3D" id="1.10.510.10">
    <property type="entry name" value="Transferase(Phosphotransferase) domain 1"/>
    <property type="match status" value="1"/>
</dbReference>
<feature type="domain" description="Serine-threonine/tyrosine-protein kinase catalytic" evidence="6">
    <location>
        <begin position="28"/>
        <end position="58"/>
    </location>
</feature>
<evidence type="ECO:0000256" key="5">
    <source>
        <dbReference type="ARBA" id="ARBA00022840"/>
    </source>
</evidence>
<organism evidence="7 8">
    <name type="scientific">Thlaspi arvense</name>
    <name type="common">Field penny-cress</name>
    <dbReference type="NCBI Taxonomy" id="13288"/>
    <lineage>
        <taxon>Eukaryota</taxon>
        <taxon>Viridiplantae</taxon>
        <taxon>Streptophyta</taxon>
        <taxon>Embryophyta</taxon>
        <taxon>Tracheophyta</taxon>
        <taxon>Spermatophyta</taxon>
        <taxon>Magnoliopsida</taxon>
        <taxon>eudicotyledons</taxon>
        <taxon>Gunneridae</taxon>
        <taxon>Pentapetalae</taxon>
        <taxon>rosids</taxon>
        <taxon>malvids</taxon>
        <taxon>Brassicales</taxon>
        <taxon>Brassicaceae</taxon>
        <taxon>Thlaspideae</taxon>
        <taxon>Thlaspi</taxon>
    </lineage>
</organism>
<dbReference type="GO" id="GO:0004674">
    <property type="term" value="F:protein serine/threonine kinase activity"/>
    <property type="evidence" value="ECO:0007669"/>
    <property type="project" value="UniProtKB-KW"/>
</dbReference>
<keyword evidence="5" id="KW-0067">ATP-binding</keyword>
<gene>
    <name evidence="7" type="ORF">TAV2_LOCUS12049</name>
</gene>
<evidence type="ECO:0000256" key="3">
    <source>
        <dbReference type="ARBA" id="ARBA00022741"/>
    </source>
</evidence>
<keyword evidence="2" id="KW-0808">Transferase</keyword>
<evidence type="ECO:0000256" key="1">
    <source>
        <dbReference type="ARBA" id="ARBA00022527"/>
    </source>
</evidence>
<proteinExistence type="predicted"/>
<dbReference type="AlphaFoldDB" id="A0AAU9S4E5"/>
<dbReference type="GO" id="GO:0005886">
    <property type="term" value="C:plasma membrane"/>
    <property type="evidence" value="ECO:0007669"/>
    <property type="project" value="TreeGrafter"/>
</dbReference>
<evidence type="ECO:0000256" key="4">
    <source>
        <dbReference type="ARBA" id="ARBA00022777"/>
    </source>
</evidence>
<dbReference type="InterPro" id="IPR011009">
    <property type="entry name" value="Kinase-like_dom_sf"/>
</dbReference>
<protein>
    <recommendedName>
        <fullName evidence="6">Serine-threonine/tyrosine-protein kinase catalytic domain-containing protein</fullName>
    </recommendedName>
</protein>
<comment type="caution">
    <text evidence="7">The sequence shown here is derived from an EMBL/GenBank/DDBJ whole genome shotgun (WGS) entry which is preliminary data.</text>
</comment>
<evidence type="ECO:0000313" key="7">
    <source>
        <dbReference type="EMBL" id="CAH2056857.1"/>
    </source>
</evidence>
<dbReference type="Proteomes" id="UP000836841">
    <property type="component" value="Unassembled WGS sequence"/>
</dbReference>
<dbReference type="EMBL" id="CAJVSB020000604">
    <property type="protein sequence ID" value="CAH2056857.1"/>
    <property type="molecule type" value="Genomic_DNA"/>
</dbReference>
<accession>A0AAU9S4E5</accession>
<dbReference type="InterPro" id="IPR001245">
    <property type="entry name" value="Ser-Thr/Tyr_kinase_cat_dom"/>
</dbReference>
<evidence type="ECO:0000256" key="2">
    <source>
        <dbReference type="ARBA" id="ARBA00022679"/>
    </source>
</evidence>
<sequence>MRSGSYKGKDFHAYMFGNGGVFQSATSGYMSPEYAVDGLFSVKLDVFSFGVLVLEIVIGKRNRGFSHPDHSLNLLAM</sequence>
<dbReference type="SUPFAM" id="SSF56112">
    <property type="entry name" value="Protein kinase-like (PK-like)"/>
    <property type="match status" value="1"/>
</dbReference>
<evidence type="ECO:0000259" key="6">
    <source>
        <dbReference type="Pfam" id="PF07714"/>
    </source>
</evidence>
<name>A0AAU9S4E5_THLAR</name>